<feature type="region of interest" description="Disordered" evidence="6">
    <location>
        <begin position="704"/>
        <end position="734"/>
    </location>
</feature>
<evidence type="ECO:0000256" key="4">
    <source>
        <dbReference type="ARBA" id="ARBA00023163"/>
    </source>
</evidence>
<dbReference type="PROSITE" id="PS00463">
    <property type="entry name" value="ZN2_CY6_FUNGAL_1"/>
    <property type="match status" value="1"/>
</dbReference>
<dbReference type="GO" id="GO:0000981">
    <property type="term" value="F:DNA-binding transcription factor activity, RNA polymerase II-specific"/>
    <property type="evidence" value="ECO:0007669"/>
    <property type="project" value="InterPro"/>
</dbReference>
<dbReference type="PROSITE" id="PS50048">
    <property type="entry name" value="ZN2_CY6_FUNGAL_2"/>
    <property type="match status" value="1"/>
</dbReference>
<dbReference type="Gene3D" id="4.10.240.10">
    <property type="entry name" value="Zn(2)-C6 fungal-type DNA-binding domain"/>
    <property type="match status" value="1"/>
</dbReference>
<organism evidence="8 9">
    <name type="scientific">Venustampulla echinocandica</name>
    <dbReference type="NCBI Taxonomy" id="2656787"/>
    <lineage>
        <taxon>Eukaryota</taxon>
        <taxon>Fungi</taxon>
        <taxon>Dikarya</taxon>
        <taxon>Ascomycota</taxon>
        <taxon>Pezizomycotina</taxon>
        <taxon>Leotiomycetes</taxon>
        <taxon>Helotiales</taxon>
        <taxon>Pleuroascaceae</taxon>
        <taxon>Venustampulla</taxon>
    </lineage>
</organism>
<dbReference type="Pfam" id="PF04082">
    <property type="entry name" value="Fungal_trans"/>
    <property type="match status" value="1"/>
</dbReference>
<dbReference type="STRING" id="2656787.A0A370TM22"/>
<keyword evidence="1" id="KW-0479">Metal-binding</keyword>
<dbReference type="SMART" id="SM00906">
    <property type="entry name" value="Fungal_trans"/>
    <property type="match status" value="1"/>
</dbReference>
<evidence type="ECO:0000313" key="8">
    <source>
        <dbReference type="EMBL" id="RDL36580.1"/>
    </source>
</evidence>
<feature type="region of interest" description="Disordered" evidence="6">
    <location>
        <begin position="1"/>
        <end position="87"/>
    </location>
</feature>
<protein>
    <recommendedName>
        <fullName evidence="7">Zn(2)-C6 fungal-type domain-containing protein</fullName>
    </recommendedName>
</protein>
<feature type="compositionally biased region" description="Basic and acidic residues" evidence="6">
    <location>
        <begin position="704"/>
        <end position="720"/>
    </location>
</feature>
<name>A0A370TM22_9HELO</name>
<evidence type="ECO:0000256" key="5">
    <source>
        <dbReference type="ARBA" id="ARBA00023242"/>
    </source>
</evidence>
<keyword evidence="9" id="KW-1185">Reference proteome</keyword>
<keyword evidence="3" id="KW-0238">DNA-binding</keyword>
<proteinExistence type="predicted"/>
<accession>A0A370TM22</accession>
<keyword evidence="5" id="KW-0539">Nucleus</keyword>
<dbReference type="GeneID" id="43598781"/>
<dbReference type="GO" id="GO:0003677">
    <property type="term" value="F:DNA binding"/>
    <property type="evidence" value="ECO:0007669"/>
    <property type="project" value="UniProtKB-KW"/>
</dbReference>
<feature type="domain" description="Zn(2)-C6 fungal-type" evidence="7">
    <location>
        <begin position="122"/>
        <end position="156"/>
    </location>
</feature>
<feature type="region of interest" description="Disordered" evidence="6">
    <location>
        <begin position="194"/>
        <end position="311"/>
    </location>
</feature>
<sequence>MQSYPSPNALAADGGPQFYSQPSTQHHPALSTSDDLQLTAQLSRGLAPVMNAGPGGAMTEGQDEEARAQDAINRQYEHDQDQNPHEQVQLQANHGPMDQMGNQYAVLDGSHAPRKRSKVSRACDECRRKKIRCDATGEPGDEQCSSCKRVGARCQFSRVPMKRGPSKGYIKELADRLNTLEGAMHAGEIPVALHMGHPDNSVQRRASDEFSPPPHGESIPRKRTFSSLSGEFGTPYQAQRPPSGWASQHPPNSAPAYTAPQVAGGPHQLFREPNYSPNGLQPAAQWRKPPELPRQSNSFEGVSLSDSGQAEHNHDWDEGIFTGYYNAIHPTYPILCQSKTRLSTRMANCHGPLKEAFYEALHAAVRSFAPPANQTSDQYSIKKATQLIIASQFENASVRSVTTNLVYLQTMMLMAIAAENQSRRCQTGLSQSVWLGSAVGLAYSLKLHLHKQPSKAIGSDPDAEENLARRIWWSLVIMDRWHSSSTSSPLLIPDGSVVVCPEDASLLGESLYHIARLSIILGHFAIANLVPNHLPTLGTPPVKLVDTLLRGELERWRESLPASMFPPSNAPLVHLCYWHLRILMELRLPDSDPQDLLTPAIHIVTQATHNSSVVTPLTYHCTALAALSLLELAPIDSTREEAEKGLKTLLEGSGPLVCDTAIREIISAKQHSGSAGIQKTPESQHALTASQGLQRLADIATATEEGRDATTSDGRNEGDKGSTGGRSGAPLQPYQELKDVVRNGYLGILGADNIQ</sequence>
<dbReference type="RefSeq" id="XP_031869236.1">
    <property type="nucleotide sequence ID" value="XM_032014555.1"/>
</dbReference>
<keyword evidence="4" id="KW-0804">Transcription</keyword>
<dbReference type="InterPro" id="IPR007219">
    <property type="entry name" value="XnlR_reg_dom"/>
</dbReference>
<feature type="compositionally biased region" description="Polar residues" evidence="6">
    <location>
        <begin position="18"/>
        <end position="42"/>
    </location>
</feature>
<dbReference type="GO" id="GO:0008270">
    <property type="term" value="F:zinc ion binding"/>
    <property type="evidence" value="ECO:0007669"/>
    <property type="project" value="InterPro"/>
</dbReference>
<dbReference type="InterPro" id="IPR036864">
    <property type="entry name" value="Zn2-C6_fun-type_DNA-bd_sf"/>
</dbReference>
<feature type="compositionally biased region" description="Basic and acidic residues" evidence="6">
    <location>
        <begin position="75"/>
        <end position="84"/>
    </location>
</feature>
<dbReference type="CDD" id="cd00067">
    <property type="entry name" value="GAL4"/>
    <property type="match status" value="1"/>
</dbReference>
<evidence type="ECO:0000259" key="7">
    <source>
        <dbReference type="PROSITE" id="PS50048"/>
    </source>
</evidence>
<keyword evidence="2" id="KW-0805">Transcription regulation</keyword>
<dbReference type="Proteomes" id="UP000254866">
    <property type="component" value="Unassembled WGS sequence"/>
</dbReference>
<gene>
    <name evidence="8" type="ORF">BP5553_05932</name>
</gene>
<dbReference type="SMART" id="SM00066">
    <property type="entry name" value="GAL4"/>
    <property type="match status" value="1"/>
</dbReference>
<dbReference type="SUPFAM" id="SSF57701">
    <property type="entry name" value="Zn2/Cys6 DNA-binding domain"/>
    <property type="match status" value="1"/>
</dbReference>
<dbReference type="Pfam" id="PF00172">
    <property type="entry name" value="Zn_clus"/>
    <property type="match status" value="1"/>
</dbReference>
<evidence type="ECO:0000256" key="3">
    <source>
        <dbReference type="ARBA" id="ARBA00023125"/>
    </source>
</evidence>
<dbReference type="PANTHER" id="PTHR31668:SF26">
    <property type="entry name" value="GLUCOSE TRANSPORT TRANSCRIPTION REGULATOR RGT1-RELATED"/>
    <property type="match status" value="1"/>
</dbReference>
<dbReference type="InterPro" id="IPR001138">
    <property type="entry name" value="Zn2Cys6_DnaBD"/>
</dbReference>
<evidence type="ECO:0000313" key="9">
    <source>
        <dbReference type="Proteomes" id="UP000254866"/>
    </source>
</evidence>
<dbReference type="InterPro" id="IPR050797">
    <property type="entry name" value="Carb_Metab_Trans_Reg"/>
</dbReference>
<dbReference type="CDD" id="cd12148">
    <property type="entry name" value="fungal_TF_MHR"/>
    <property type="match status" value="1"/>
</dbReference>
<dbReference type="EMBL" id="NPIC01000004">
    <property type="protein sequence ID" value="RDL36580.1"/>
    <property type="molecule type" value="Genomic_DNA"/>
</dbReference>
<dbReference type="OrthoDB" id="5426978at2759"/>
<evidence type="ECO:0000256" key="2">
    <source>
        <dbReference type="ARBA" id="ARBA00023015"/>
    </source>
</evidence>
<dbReference type="PANTHER" id="PTHR31668">
    <property type="entry name" value="GLUCOSE TRANSPORT TRANSCRIPTION REGULATOR RGT1-RELATED-RELATED"/>
    <property type="match status" value="1"/>
</dbReference>
<dbReference type="GO" id="GO:0006351">
    <property type="term" value="P:DNA-templated transcription"/>
    <property type="evidence" value="ECO:0007669"/>
    <property type="project" value="InterPro"/>
</dbReference>
<evidence type="ECO:0000256" key="1">
    <source>
        <dbReference type="ARBA" id="ARBA00022723"/>
    </source>
</evidence>
<feature type="compositionally biased region" description="Polar residues" evidence="6">
    <location>
        <begin position="294"/>
        <end position="308"/>
    </location>
</feature>
<reference evidence="8 9" key="1">
    <citation type="journal article" date="2018" name="IMA Fungus">
        <title>IMA Genome-F 9: Draft genome sequence of Annulohypoxylon stygium, Aspergillus mulundensis, Berkeleyomyces basicola (syn. Thielaviopsis basicola), Ceratocystis smalleyi, two Cercospora beticola strains, Coleophoma cylindrospora, Fusarium fracticaudum, Phialophora cf. hyalina, and Morchella septimelata.</title>
        <authorList>
            <person name="Wingfield B.D."/>
            <person name="Bills G.F."/>
            <person name="Dong Y."/>
            <person name="Huang W."/>
            <person name="Nel W.J."/>
            <person name="Swalarsk-Parry B.S."/>
            <person name="Vaghefi N."/>
            <person name="Wilken P.M."/>
            <person name="An Z."/>
            <person name="de Beer Z.W."/>
            <person name="De Vos L."/>
            <person name="Chen L."/>
            <person name="Duong T.A."/>
            <person name="Gao Y."/>
            <person name="Hammerbacher A."/>
            <person name="Kikkert J.R."/>
            <person name="Li Y."/>
            <person name="Li H."/>
            <person name="Li K."/>
            <person name="Li Q."/>
            <person name="Liu X."/>
            <person name="Ma X."/>
            <person name="Naidoo K."/>
            <person name="Pethybridge S.J."/>
            <person name="Sun J."/>
            <person name="Steenkamp E.T."/>
            <person name="van der Nest M.A."/>
            <person name="van Wyk S."/>
            <person name="Wingfield M.J."/>
            <person name="Xiong C."/>
            <person name="Yue Q."/>
            <person name="Zhang X."/>
        </authorList>
    </citation>
    <scope>NUCLEOTIDE SEQUENCE [LARGE SCALE GENOMIC DNA]</scope>
    <source>
        <strain evidence="8 9">BP 5553</strain>
    </source>
</reference>
<evidence type="ECO:0000256" key="6">
    <source>
        <dbReference type="SAM" id="MobiDB-lite"/>
    </source>
</evidence>
<dbReference type="AlphaFoldDB" id="A0A370TM22"/>
<comment type="caution">
    <text evidence="8">The sequence shown here is derived from an EMBL/GenBank/DDBJ whole genome shotgun (WGS) entry which is preliminary data.</text>
</comment>